<proteinExistence type="predicted"/>
<evidence type="ECO:0000256" key="1">
    <source>
        <dbReference type="SAM" id="MobiDB-lite"/>
    </source>
</evidence>
<dbReference type="EMBL" id="BAAABV010000015">
    <property type="protein sequence ID" value="GAA0289117.1"/>
    <property type="molecule type" value="Genomic_DNA"/>
</dbReference>
<keyword evidence="3" id="KW-1185">Reference proteome</keyword>
<name>A0ABP3F0B0_9ACTN</name>
<protein>
    <submittedName>
        <fullName evidence="2">Uncharacterized protein</fullName>
    </submittedName>
</protein>
<reference evidence="3" key="1">
    <citation type="journal article" date="2019" name="Int. J. Syst. Evol. Microbiol.">
        <title>The Global Catalogue of Microorganisms (GCM) 10K type strain sequencing project: providing services to taxonomists for standard genome sequencing and annotation.</title>
        <authorList>
            <consortium name="The Broad Institute Genomics Platform"/>
            <consortium name="The Broad Institute Genome Sequencing Center for Infectious Disease"/>
            <person name="Wu L."/>
            <person name="Ma J."/>
        </authorList>
    </citation>
    <scope>NUCLEOTIDE SEQUENCE [LARGE SCALE GENOMIC DNA]</scope>
    <source>
        <strain evidence="3">JCM 4505</strain>
    </source>
</reference>
<dbReference type="Proteomes" id="UP001501867">
    <property type="component" value="Unassembled WGS sequence"/>
</dbReference>
<evidence type="ECO:0000313" key="2">
    <source>
        <dbReference type="EMBL" id="GAA0289117.1"/>
    </source>
</evidence>
<organism evidence="2 3">
    <name type="scientific">Streptomyces polychromogenes</name>
    <dbReference type="NCBI Taxonomy" id="67342"/>
    <lineage>
        <taxon>Bacteria</taxon>
        <taxon>Bacillati</taxon>
        <taxon>Actinomycetota</taxon>
        <taxon>Actinomycetes</taxon>
        <taxon>Kitasatosporales</taxon>
        <taxon>Streptomycetaceae</taxon>
        <taxon>Streptomyces</taxon>
    </lineage>
</organism>
<sequence length="107" mass="10793">MVVQRAYAQAQQPGGAEQQGRVVVRRPGAAGAGFRPRREMGDGGGPGPPAVGLTGQHGQQGAQLPRAGARRPSRTGGTRGEGFHAARLPRIGGSTHTGRGRAGPGPS</sequence>
<comment type="caution">
    <text evidence="2">The sequence shown here is derived from an EMBL/GenBank/DDBJ whole genome shotgun (WGS) entry which is preliminary data.</text>
</comment>
<accession>A0ABP3F0B0</accession>
<evidence type="ECO:0000313" key="3">
    <source>
        <dbReference type="Proteomes" id="UP001501867"/>
    </source>
</evidence>
<feature type="region of interest" description="Disordered" evidence="1">
    <location>
        <begin position="1"/>
        <end position="107"/>
    </location>
</feature>
<gene>
    <name evidence="2" type="ORF">GCM10010302_29300</name>
</gene>
<feature type="compositionally biased region" description="Low complexity" evidence="1">
    <location>
        <begin position="1"/>
        <end position="20"/>
    </location>
</feature>